<dbReference type="InterPro" id="IPR004680">
    <property type="entry name" value="Cit_transptr-like_dom"/>
</dbReference>
<comment type="subcellular location">
    <subcellularLocation>
        <location evidence="1">Membrane</location>
        <topology evidence="1">Multi-pass membrane protein</topology>
    </subcellularLocation>
</comment>
<evidence type="ECO:0000256" key="5">
    <source>
        <dbReference type="ARBA" id="ARBA00023136"/>
    </source>
</evidence>
<evidence type="ECO:0000313" key="8">
    <source>
        <dbReference type="EMBL" id="KRL93013.1"/>
    </source>
</evidence>
<keyword evidence="3 6" id="KW-0812">Transmembrane</keyword>
<feature type="transmembrane region" description="Helical" evidence="6">
    <location>
        <begin position="44"/>
        <end position="67"/>
    </location>
</feature>
<feature type="transmembrane region" description="Helical" evidence="6">
    <location>
        <begin position="87"/>
        <end position="108"/>
    </location>
</feature>
<dbReference type="PANTHER" id="PTHR43568:SF1">
    <property type="entry name" value="P PROTEIN"/>
    <property type="match status" value="1"/>
</dbReference>
<keyword evidence="5 6" id="KW-0472">Membrane</keyword>
<feature type="transmembrane region" description="Helical" evidence="6">
    <location>
        <begin position="241"/>
        <end position="266"/>
    </location>
</feature>
<keyword evidence="2" id="KW-0813">Transport</keyword>
<comment type="caution">
    <text evidence="8">The sequence shown here is derived from an EMBL/GenBank/DDBJ whole genome shotgun (WGS) entry which is preliminary data.</text>
</comment>
<name>A0A0R1UPU6_9LACO</name>
<evidence type="ECO:0000256" key="4">
    <source>
        <dbReference type="ARBA" id="ARBA00022989"/>
    </source>
</evidence>
<dbReference type="Proteomes" id="UP000051084">
    <property type="component" value="Unassembled WGS sequence"/>
</dbReference>
<evidence type="ECO:0000256" key="3">
    <source>
        <dbReference type="ARBA" id="ARBA00022692"/>
    </source>
</evidence>
<evidence type="ECO:0000256" key="1">
    <source>
        <dbReference type="ARBA" id="ARBA00004141"/>
    </source>
</evidence>
<protein>
    <recommendedName>
        <fullName evidence="7">Citrate transporter-like domain-containing protein</fullName>
    </recommendedName>
</protein>
<proteinExistence type="predicted"/>
<dbReference type="GO" id="GO:0016020">
    <property type="term" value="C:membrane"/>
    <property type="evidence" value="ECO:0007669"/>
    <property type="project" value="UniProtKB-SubCell"/>
</dbReference>
<keyword evidence="9" id="KW-1185">Reference proteome</keyword>
<feature type="transmembrane region" description="Helical" evidence="6">
    <location>
        <begin position="129"/>
        <end position="147"/>
    </location>
</feature>
<gene>
    <name evidence="8" type="ORF">FC21_GL000114</name>
</gene>
<organism evidence="8 9">
    <name type="scientific">Limosilactobacillus equigenerosi DSM 18793 = JCM 14505</name>
    <dbReference type="NCBI Taxonomy" id="1423742"/>
    <lineage>
        <taxon>Bacteria</taxon>
        <taxon>Bacillati</taxon>
        <taxon>Bacillota</taxon>
        <taxon>Bacilli</taxon>
        <taxon>Lactobacillales</taxon>
        <taxon>Lactobacillaceae</taxon>
        <taxon>Limosilactobacillus</taxon>
    </lineage>
</organism>
<sequence>MLVLMSFFLAMFLTNDITLITLVPLTIIIFSSEATEMKREQKKLLVITLVIESLAANFGGMCMPFGSPQNMYLYSFFNMSMLHFFSTMLPFAIPGIIILIILVSFVNYDNSIEDHKMNNLPKPQSSTAGMHKLIIFLILFIISIAAVARLIDYLIATIIVLVITCILDIKALNKVNYVLLFTFIFFFIFIGNISNIHLLESVIRNSIHQHEVLASILTSQATSNVPAAILISKFTMNGTGILIGTNIGGMGTLIASMASLITYQLLGAKYPDAKGMFIKYFSIYNFILLIVFYCYYLIVH</sequence>
<accession>A0A0R1UPU6</accession>
<feature type="transmembrane region" description="Helical" evidence="6">
    <location>
        <begin position="6"/>
        <end position="32"/>
    </location>
</feature>
<dbReference type="EMBL" id="AZGC01000049">
    <property type="protein sequence ID" value="KRL93013.1"/>
    <property type="molecule type" value="Genomic_DNA"/>
</dbReference>
<evidence type="ECO:0000259" key="7">
    <source>
        <dbReference type="Pfam" id="PF03600"/>
    </source>
</evidence>
<evidence type="ECO:0000256" key="6">
    <source>
        <dbReference type="SAM" id="Phobius"/>
    </source>
</evidence>
<feature type="domain" description="Citrate transporter-like" evidence="7">
    <location>
        <begin position="1"/>
        <end position="233"/>
    </location>
</feature>
<evidence type="ECO:0000313" key="9">
    <source>
        <dbReference type="Proteomes" id="UP000051084"/>
    </source>
</evidence>
<dbReference type="PANTHER" id="PTHR43568">
    <property type="entry name" value="P PROTEIN"/>
    <property type="match status" value="1"/>
</dbReference>
<dbReference type="GO" id="GO:0055085">
    <property type="term" value="P:transmembrane transport"/>
    <property type="evidence" value="ECO:0007669"/>
    <property type="project" value="InterPro"/>
</dbReference>
<evidence type="ECO:0000256" key="2">
    <source>
        <dbReference type="ARBA" id="ARBA00022448"/>
    </source>
</evidence>
<feature type="transmembrane region" description="Helical" evidence="6">
    <location>
        <begin position="278"/>
        <end position="298"/>
    </location>
</feature>
<dbReference type="PATRIC" id="fig|1423742.4.peg.123"/>
<feature type="transmembrane region" description="Helical" evidence="6">
    <location>
        <begin position="178"/>
        <end position="198"/>
    </location>
</feature>
<dbReference type="InterPro" id="IPR051475">
    <property type="entry name" value="Diverse_Ion_Transporter"/>
</dbReference>
<keyword evidence="4 6" id="KW-1133">Transmembrane helix</keyword>
<dbReference type="AlphaFoldDB" id="A0A0R1UPU6"/>
<reference evidence="8 9" key="1">
    <citation type="journal article" date="2015" name="Genome Announc.">
        <title>Expanding the biotechnology potential of lactobacilli through comparative genomics of 213 strains and associated genera.</title>
        <authorList>
            <person name="Sun Z."/>
            <person name="Harris H.M."/>
            <person name="McCann A."/>
            <person name="Guo C."/>
            <person name="Argimon S."/>
            <person name="Zhang W."/>
            <person name="Yang X."/>
            <person name="Jeffery I.B."/>
            <person name="Cooney J.C."/>
            <person name="Kagawa T.F."/>
            <person name="Liu W."/>
            <person name="Song Y."/>
            <person name="Salvetti E."/>
            <person name="Wrobel A."/>
            <person name="Rasinkangas P."/>
            <person name="Parkhill J."/>
            <person name="Rea M.C."/>
            <person name="O'Sullivan O."/>
            <person name="Ritari J."/>
            <person name="Douillard F.P."/>
            <person name="Paul Ross R."/>
            <person name="Yang R."/>
            <person name="Briner A.E."/>
            <person name="Felis G.E."/>
            <person name="de Vos W.M."/>
            <person name="Barrangou R."/>
            <person name="Klaenhammer T.R."/>
            <person name="Caufield P.W."/>
            <person name="Cui Y."/>
            <person name="Zhang H."/>
            <person name="O'Toole P.W."/>
        </authorList>
    </citation>
    <scope>NUCLEOTIDE SEQUENCE [LARGE SCALE GENOMIC DNA]</scope>
    <source>
        <strain evidence="8 9">DSM 18793</strain>
    </source>
</reference>
<dbReference type="Pfam" id="PF03600">
    <property type="entry name" value="CitMHS"/>
    <property type="match status" value="1"/>
</dbReference>